<feature type="transmembrane region" description="Helical" evidence="1">
    <location>
        <begin position="12"/>
        <end position="33"/>
    </location>
</feature>
<feature type="transmembrane region" description="Helical" evidence="1">
    <location>
        <begin position="71"/>
        <end position="90"/>
    </location>
</feature>
<feature type="transmembrane region" description="Helical" evidence="1">
    <location>
        <begin position="96"/>
        <end position="117"/>
    </location>
</feature>
<dbReference type="Proteomes" id="UP000034589">
    <property type="component" value="Unassembled WGS sequence"/>
</dbReference>
<accession>A0A0G1VH39</accession>
<evidence type="ECO:0000313" key="2">
    <source>
        <dbReference type="EMBL" id="KKW05731.1"/>
    </source>
</evidence>
<keyword evidence="1" id="KW-1133">Transmembrane helix</keyword>
<keyword evidence="1" id="KW-0812">Transmembrane</keyword>
<name>A0A0G1VH39_9BACT</name>
<sequence>MVYMRYGKLLGWGIVIYAVMFLMWSGFVTYGFIEGFAPRVTSLLILIGITIYAGLSLGFHRWPDILPYSLSWALLMATLDGVFSVPYTGWQMYFDWNIWFGYAVVAITPLLAPYFRLERYHDRPLSRSEGSSGGT</sequence>
<gene>
    <name evidence="2" type="ORF">UY39_C0051G0008</name>
</gene>
<protein>
    <submittedName>
        <fullName evidence="2">Uncharacterized protein</fullName>
    </submittedName>
</protein>
<proteinExistence type="predicted"/>
<evidence type="ECO:0000313" key="3">
    <source>
        <dbReference type="Proteomes" id="UP000034589"/>
    </source>
</evidence>
<organism evidence="2 3">
    <name type="scientific">Candidatus Kaiserbacteria bacterium GW2011_GWC2_49_12</name>
    <dbReference type="NCBI Taxonomy" id="1618675"/>
    <lineage>
        <taxon>Bacteria</taxon>
        <taxon>Candidatus Kaiseribacteriota</taxon>
    </lineage>
</organism>
<evidence type="ECO:0000256" key="1">
    <source>
        <dbReference type="SAM" id="Phobius"/>
    </source>
</evidence>
<feature type="transmembrane region" description="Helical" evidence="1">
    <location>
        <begin position="39"/>
        <end position="59"/>
    </location>
</feature>
<dbReference type="AlphaFoldDB" id="A0A0G1VH39"/>
<dbReference type="EMBL" id="LCPV01000051">
    <property type="protein sequence ID" value="KKW05731.1"/>
    <property type="molecule type" value="Genomic_DNA"/>
</dbReference>
<keyword evidence="1" id="KW-0472">Membrane</keyword>
<reference evidence="2 3" key="1">
    <citation type="journal article" date="2015" name="Nature">
        <title>rRNA introns, odd ribosomes, and small enigmatic genomes across a large radiation of phyla.</title>
        <authorList>
            <person name="Brown C.T."/>
            <person name="Hug L.A."/>
            <person name="Thomas B.C."/>
            <person name="Sharon I."/>
            <person name="Castelle C.J."/>
            <person name="Singh A."/>
            <person name="Wilkins M.J."/>
            <person name="Williams K.H."/>
            <person name="Banfield J.F."/>
        </authorList>
    </citation>
    <scope>NUCLEOTIDE SEQUENCE [LARGE SCALE GENOMIC DNA]</scope>
</reference>
<comment type="caution">
    <text evidence="2">The sequence shown here is derived from an EMBL/GenBank/DDBJ whole genome shotgun (WGS) entry which is preliminary data.</text>
</comment>